<protein>
    <submittedName>
        <fullName evidence="2">Metallophosphoesterase</fullName>
    </submittedName>
</protein>
<evidence type="ECO:0000313" key="3">
    <source>
        <dbReference type="Proteomes" id="UP001527882"/>
    </source>
</evidence>
<dbReference type="EMBL" id="JAQAGZ010000004">
    <property type="protein sequence ID" value="MCZ8512188.1"/>
    <property type="molecule type" value="Genomic_DNA"/>
</dbReference>
<reference evidence="2 3" key="1">
    <citation type="submission" date="2022-12" db="EMBL/GenBank/DDBJ databases">
        <title>Draft genome sequence of Paenibacillus sp. dW9.</title>
        <authorList>
            <person name="Choi E.-W."/>
            <person name="Kim D.-U."/>
        </authorList>
    </citation>
    <scope>NUCLEOTIDE SEQUENCE [LARGE SCALE GENOMIC DNA]</scope>
    <source>
        <strain evidence="3">dW9</strain>
    </source>
</reference>
<comment type="caution">
    <text evidence="2">The sequence shown here is derived from an EMBL/GenBank/DDBJ whole genome shotgun (WGS) entry which is preliminary data.</text>
</comment>
<dbReference type="SUPFAM" id="SSF56300">
    <property type="entry name" value="Metallo-dependent phosphatases"/>
    <property type="match status" value="1"/>
</dbReference>
<dbReference type="PANTHER" id="PTHR43143">
    <property type="entry name" value="METALLOPHOSPHOESTERASE, CALCINEURIN SUPERFAMILY"/>
    <property type="match status" value="1"/>
</dbReference>
<evidence type="ECO:0000259" key="1">
    <source>
        <dbReference type="Pfam" id="PF00149"/>
    </source>
</evidence>
<dbReference type="InterPro" id="IPR051918">
    <property type="entry name" value="STPP_CPPED1"/>
</dbReference>
<accession>A0ABT4Q5U5</accession>
<keyword evidence="3" id="KW-1185">Reference proteome</keyword>
<dbReference type="InterPro" id="IPR029052">
    <property type="entry name" value="Metallo-depent_PP-like"/>
</dbReference>
<dbReference type="RefSeq" id="WP_269880604.1">
    <property type="nucleotide sequence ID" value="NZ_JAQAGZ010000004.1"/>
</dbReference>
<dbReference type="PANTHER" id="PTHR43143:SF4">
    <property type="entry name" value="CALCINEURIN-LIKE PHOSPHOESTERASE DOMAIN-CONTAINING PROTEIN"/>
    <property type="match status" value="1"/>
</dbReference>
<dbReference type="Pfam" id="PF00149">
    <property type="entry name" value="Metallophos"/>
    <property type="match status" value="1"/>
</dbReference>
<organism evidence="2 3">
    <name type="scientific">Paenibacillus gyeongsangnamensis</name>
    <dbReference type="NCBI Taxonomy" id="3388067"/>
    <lineage>
        <taxon>Bacteria</taxon>
        <taxon>Bacillati</taxon>
        <taxon>Bacillota</taxon>
        <taxon>Bacilli</taxon>
        <taxon>Bacillales</taxon>
        <taxon>Paenibacillaceae</taxon>
        <taxon>Paenibacillus</taxon>
    </lineage>
</organism>
<sequence>MRIAVIGDFHIQKSELELTEAAMEDLAACNPDLVVPLGDFGSNDQIGGVEGLHQAYHYLRHISSPLRPILGNHDLQRESGAGKQMKGTIEKAFLELYGLESAYGVIEQEDYRLFFISTEPQPPESCYQVQECFVSDEQFDWFQKALAEKPGIPCIIFTHAPPIGCGLRTVPAVHVRATNAYLDQNHDPYRWLKLIQTTPEIVAWFSAHYHLGHGHPDSSSFKYGTRFFTTGVHGTVTRDGHRQSRIINVEKDKFEIFTMDHDSRKLHLVADWSGGSLSGLVEDKQKLLREPAASSDEEDELRCLYSCSVGTAATILKQIRSITPNRSLILTDDGYLWEADPAVDAVLGSLHLGTPLIGIAVSEDGVWRAWNDLLLRSDTNDLGRFQRDASVETPGPRLTFDTNITCLCSRSGGGVWVGCEDRLYEIWSDDSTSAAGSNLRPVLTLHEKKIAQLFEYDGGLILLTENRQLYRWDRKQPPILECAHVYAWDTHGQEEAGIIKESGKVHLVYKDSIGIWKKALIQNQSLDPACTDVVCLGQRTSLLLINGQAILWNVDEEQLLYLETGSANVTAISRNSKSAPSTFCLSLDSGGNGLPQLQIWHYKRSC</sequence>
<dbReference type="Gene3D" id="3.60.21.10">
    <property type="match status" value="1"/>
</dbReference>
<evidence type="ECO:0000313" key="2">
    <source>
        <dbReference type="EMBL" id="MCZ8512188.1"/>
    </source>
</evidence>
<dbReference type="InterPro" id="IPR004843">
    <property type="entry name" value="Calcineurin-like_PHP"/>
</dbReference>
<proteinExistence type="predicted"/>
<gene>
    <name evidence="2" type="ORF">O9H85_07060</name>
</gene>
<dbReference type="Proteomes" id="UP001527882">
    <property type="component" value="Unassembled WGS sequence"/>
</dbReference>
<name>A0ABT4Q5U5_9BACL</name>
<feature type="domain" description="Calcineurin-like phosphoesterase" evidence="1">
    <location>
        <begin position="1"/>
        <end position="210"/>
    </location>
</feature>